<evidence type="ECO:0000313" key="1">
    <source>
        <dbReference type="EMBL" id="AAA22418.1"/>
    </source>
</evidence>
<dbReference type="PIR" id="B26930">
    <property type="entry name" value="B26930"/>
</dbReference>
<dbReference type="Pfam" id="PF08253">
    <property type="entry name" value="Leader_Erm"/>
    <property type="match status" value="1"/>
</dbReference>
<dbReference type="AlphaFoldDB" id="Q45558"/>
<name>Q45558_LYSSH</name>
<organism evidence="1">
    <name type="scientific">Lysinibacillus sphaericus</name>
    <name type="common">Bacillus sphaericus</name>
    <dbReference type="NCBI Taxonomy" id="1421"/>
    <lineage>
        <taxon>Bacteria</taxon>
        <taxon>Bacillati</taxon>
        <taxon>Bacillota</taxon>
        <taxon>Bacilli</taxon>
        <taxon>Bacillales</taxon>
        <taxon>Bacillaceae</taxon>
        <taxon>Lysinibacillus</taxon>
    </lineage>
</organism>
<reference evidence="1" key="1">
    <citation type="journal article" date="1987" name="J. Bacteriol.">
        <title>Cloning and analysis of ermG, a new macrolide-lincosamide-streptogramin B resistance element from Bacillus sphaericus.</title>
        <authorList>
            <person name="Monod M."/>
            <person name="Mohan S."/>
            <person name="Dubnau D."/>
        </authorList>
    </citation>
    <scope>NUCLEOTIDE SEQUENCE</scope>
</reference>
<dbReference type="InterPro" id="IPR013204">
    <property type="entry name" value="Leader_Erm"/>
</dbReference>
<proteinExistence type="predicted"/>
<dbReference type="EMBL" id="M15332">
    <property type="protein sequence ID" value="AAA22418.1"/>
    <property type="molecule type" value="Genomic_DNA"/>
</dbReference>
<dbReference type="NCBIfam" id="NF033690">
    <property type="entry name" value="ErmCL_fam_lead"/>
    <property type="match status" value="1"/>
</dbReference>
<accession>Q45558</accession>
<dbReference type="InterPro" id="IPR053643">
    <property type="entry name" value="23S_rRNA_methylase_reg"/>
</dbReference>
<protein>
    <submittedName>
        <fullName evidence="1">Second leader peptide</fullName>
    </submittedName>
</protein>
<sequence length="19" mass="2269">MGLYSIFVIETVHYQPNEK</sequence>